<dbReference type="PANTHER" id="PTHR20858">
    <property type="entry name" value="PHOSPHOMETHYLPYRIMIDINE KINASE"/>
    <property type="match status" value="1"/>
</dbReference>
<keyword evidence="8" id="KW-0067">ATP-binding</keyword>
<dbReference type="InterPro" id="IPR013749">
    <property type="entry name" value="PM/HMP-P_kinase-1"/>
</dbReference>
<dbReference type="AlphaFoldDB" id="A0A7Y9ATK4"/>
<evidence type="ECO:0000256" key="6">
    <source>
        <dbReference type="ARBA" id="ARBA00022741"/>
    </source>
</evidence>
<evidence type="ECO:0000256" key="9">
    <source>
        <dbReference type="ARBA" id="ARBA00022977"/>
    </source>
</evidence>
<evidence type="ECO:0000256" key="3">
    <source>
        <dbReference type="ARBA" id="ARBA00003848"/>
    </source>
</evidence>
<accession>A0A7Y9ATK4</accession>
<keyword evidence="9" id="KW-0784">Thiamine biosynthesis</keyword>
<dbReference type="PANTHER" id="PTHR20858:SF17">
    <property type="entry name" value="HYDROXYMETHYLPYRIMIDINE_PHOSPHOMETHYLPYRIMIDINE KINASE THI20-RELATED"/>
    <property type="match status" value="1"/>
</dbReference>
<keyword evidence="12" id="KW-1185">Reference proteome</keyword>
<evidence type="ECO:0000256" key="4">
    <source>
        <dbReference type="ARBA" id="ARBA00004769"/>
    </source>
</evidence>
<dbReference type="NCBIfam" id="TIGR00097">
    <property type="entry name" value="HMP-P_kinase"/>
    <property type="match status" value="1"/>
</dbReference>
<dbReference type="InterPro" id="IPR004399">
    <property type="entry name" value="HMP/HMP-P_kinase_dom"/>
</dbReference>
<dbReference type="GO" id="GO:0005829">
    <property type="term" value="C:cytosol"/>
    <property type="evidence" value="ECO:0007669"/>
    <property type="project" value="TreeGrafter"/>
</dbReference>
<evidence type="ECO:0000256" key="8">
    <source>
        <dbReference type="ARBA" id="ARBA00022840"/>
    </source>
</evidence>
<keyword evidence="7 11" id="KW-0418">Kinase</keyword>
<evidence type="ECO:0000256" key="2">
    <source>
        <dbReference type="ARBA" id="ARBA00000565"/>
    </source>
</evidence>
<dbReference type="RefSeq" id="WP_179750218.1">
    <property type="nucleotide sequence ID" value="NZ_BAAAGN010000005.1"/>
</dbReference>
<comment type="catalytic activity">
    <reaction evidence="2">
        <text>4-amino-2-methyl-5-(phosphooxymethyl)pyrimidine + ATP = 4-amino-2-methyl-5-(diphosphooxymethyl)pyrimidine + ADP</text>
        <dbReference type="Rhea" id="RHEA:19893"/>
        <dbReference type="ChEBI" id="CHEBI:30616"/>
        <dbReference type="ChEBI" id="CHEBI:57841"/>
        <dbReference type="ChEBI" id="CHEBI:58354"/>
        <dbReference type="ChEBI" id="CHEBI:456216"/>
        <dbReference type="EC" id="2.7.4.7"/>
    </reaction>
</comment>
<organism evidence="11 12">
    <name type="scientific">Kineococcus aurantiacus</name>
    <dbReference type="NCBI Taxonomy" id="37633"/>
    <lineage>
        <taxon>Bacteria</taxon>
        <taxon>Bacillati</taxon>
        <taxon>Actinomycetota</taxon>
        <taxon>Actinomycetes</taxon>
        <taxon>Kineosporiales</taxon>
        <taxon>Kineosporiaceae</taxon>
        <taxon>Kineococcus</taxon>
    </lineage>
</organism>
<comment type="function">
    <text evidence="3">Catalyzes the phosphorylation of hydroxymethylpyrimidine phosphate (HMP-P) to HMP-PP, and of HMP to HMP-P.</text>
</comment>
<protein>
    <submittedName>
        <fullName evidence="11">Hydroxymethylpyrimidine/phosphomethylpyrimidine kinase</fullName>
        <ecNumber evidence="11">2.7.1.49</ecNumber>
        <ecNumber evidence="11">2.7.4.7</ecNumber>
    </submittedName>
</protein>
<dbReference type="GO" id="GO:0008902">
    <property type="term" value="F:hydroxymethylpyrimidine kinase activity"/>
    <property type="evidence" value="ECO:0007669"/>
    <property type="project" value="UniProtKB-EC"/>
</dbReference>
<reference evidence="11 12" key="1">
    <citation type="submission" date="2020-07" db="EMBL/GenBank/DDBJ databases">
        <title>Sequencing the genomes of 1000 actinobacteria strains.</title>
        <authorList>
            <person name="Klenk H.-P."/>
        </authorList>
    </citation>
    <scope>NUCLEOTIDE SEQUENCE [LARGE SCALE GENOMIC DNA]</scope>
    <source>
        <strain evidence="11 12">DSM 7487</strain>
    </source>
</reference>
<dbReference type="EMBL" id="JACCBB010000001">
    <property type="protein sequence ID" value="NYD21723.1"/>
    <property type="molecule type" value="Genomic_DNA"/>
</dbReference>
<dbReference type="CDD" id="cd01169">
    <property type="entry name" value="HMPP_kinase"/>
    <property type="match status" value="1"/>
</dbReference>
<dbReference type="InterPro" id="IPR029056">
    <property type="entry name" value="Ribokinase-like"/>
</dbReference>
<dbReference type="Gene3D" id="3.40.1190.20">
    <property type="match status" value="1"/>
</dbReference>
<dbReference type="EC" id="2.7.4.7" evidence="11"/>
<dbReference type="EC" id="2.7.1.49" evidence="11"/>
<dbReference type="Proteomes" id="UP000521922">
    <property type="component" value="Unassembled WGS sequence"/>
</dbReference>
<gene>
    <name evidence="11" type="ORF">BJ968_001263</name>
</gene>
<dbReference type="UniPathway" id="UPA00060">
    <property type="reaction ID" value="UER00138"/>
</dbReference>
<keyword evidence="6" id="KW-0547">Nucleotide-binding</keyword>
<dbReference type="GO" id="GO:0005524">
    <property type="term" value="F:ATP binding"/>
    <property type="evidence" value="ECO:0007669"/>
    <property type="project" value="UniProtKB-KW"/>
</dbReference>
<evidence type="ECO:0000256" key="5">
    <source>
        <dbReference type="ARBA" id="ARBA00022679"/>
    </source>
</evidence>
<comment type="caution">
    <text evidence="11">The sequence shown here is derived from an EMBL/GenBank/DDBJ whole genome shotgun (WGS) entry which is preliminary data.</text>
</comment>
<dbReference type="Pfam" id="PF08543">
    <property type="entry name" value="Phos_pyr_kin"/>
    <property type="match status" value="1"/>
</dbReference>
<dbReference type="SUPFAM" id="SSF53613">
    <property type="entry name" value="Ribokinase-like"/>
    <property type="match status" value="1"/>
</dbReference>
<name>A0A7Y9ATK4_9ACTN</name>
<evidence type="ECO:0000256" key="1">
    <source>
        <dbReference type="ARBA" id="ARBA00000151"/>
    </source>
</evidence>
<dbReference type="GO" id="GO:0009229">
    <property type="term" value="P:thiamine diphosphate biosynthetic process"/>
    <property type="evidence" value="ECO:0007669"/>
    <property type="project" value="UniProtKB-UniPathway"/>
</dbReference>
<dbReference type="FunFam" id="3.40.1190.20:FF:000003">
    <property type="entry name" value="Phosphomethylpyrimidine kinase ThiD"/>
    <property type="match status" value="1"/>
</dbReference>
<keyword evidence="5 11" id="KW-0808">Transferase</keyword>
<evidence type="ECO:0000313" key="11">
    <source>
        <dbReference type="EMBL" id="NYD21723.1"/>
    </source>
</evidence>
<evidence type="ECO:0000259" key="10">
    <source>
        <dbReference type="Pfam" id="PF08543"/>
    </source>
</evidence>
<feature type="domain" description="Pyridoxamine kinase/Phosphomethylpyrimidine kinase" evidence="10">
    <location>
        <begin position="12"/>
        <end position="261"/>
    </location>
</feature>
<dbReference type="GO" id="GO:0009228">
    <property type="term" value="P:thiamine biosynthetic process"/>
    <property type="evidence" value="ECO:0007669"/>
    <property type="project" value="UniProtKB-KW"/>
</dbReference>
<evidence type="ECO:0000256" key="7">
    <source>
        <dbReference type="ARBA" id="ARBA00022777"/>
    </source>
</evidence>
<comment type="catalytic activity">
    <reaction evidence="1">
        <text>4-amino-5-hydroxymethyl-2-methylpyrimidine + ATP = 4-amino-2-methyl-5-(phosphooxymethyl)pyrimidine + ADP + H(+)</text>
        <dbReference type="Rhea" id="RHEA:23096"/>
        <dbReference type="ChEBI" id="CHEBI:15378"/>
        <dbReference type="ChEBI" id="CHEBI:16892"/>
        <dbReference type="ChEBI" id="CHEBI:30616"/>
        <dbReference type="ChEBI" id="CHEBI:58354"/>
        <dbReference type="ChEBI" id="CHEBI:456216"/>
        <dbReference type="EC" id="2.7.1.49"/>
    </reaction>
</comment>
<sequence>MSAVALTVAGSDPSGGAGVQADLKTFAAHGVYGTSVLTALTAQNTRGVRGVHVVPAGFVAQQLDAVLDDVTVHATKIGMLADAGVVAAVAAAVRSRDVGRVVLDPVMVATSGDRLLDPAAVAALREDLLPLADLVTPNVPEAAVLLDAEPARDLDGCRAQARELFARSGTTVLLKGGHLTGADSVDVLVGDAGELLLRRPRVDTTATHGTGCTLSSALAAQAALHPGAGWEQLADPARDYLQAALRAGAALRVGSGHGPLDHAFALREDRP</sequence>
<evidence type="ECO:0000313" key="12">
    <source>
        <dbReference type="Proteomes" id="UP000521922"/>
    </source>
</evidence>
<proteinExistence type="predicted"/>
<dbReference type="GO" id="GO:0008972">
    <property type="term" value="F:phosphomethylpyrimidine kinase activity"/>
    <property type="evidence" value="ECO:0007669"/>
    <property type="project" value="UniProtKB-EC"/>
</dbReference>
<comment type="pathway">
    <text evidence="4">Cofactor biosynthesis; thiamine diphosphate biosynthesis; 4-amino-2-methyl-5-diphosphomethylpyrimidine from 5-amino-1-(5-phospho-D-ribosyl)imidazole: step 3/3.</text>
</comment>